<dbReference type="AlphaFoldDB" id="A0A8H4A4P1"/>
<dbReference type="NCBIfam" id="TIGR01571">
    <property type="entry name" value="A_thal_Cys_rich"/>
    <property type="match status" value="1"/>
</dbReference>
<dbReference type="OrthoDB" id="1045822at2759"/>
<evidence type="ECO:0000313" key="2">
    <source>
        <dbReference type="EMBL" id="KAF0409969.1"/>
    </source>
</evidence>
<accession>A0A8H4A4P1</accession>
<organism evidence="2 3">
    <name type="scientific">Gigaspora margarita</name>
    <dbReference type="NCBI Taxonomy" id="4874"/>
    <lineage>
        <taxon>Eukaryota</taxon>
        <taxon>Fungi</taxon>
        <taxon>Fungi incertae sedis</taxon>
        <taxon>Mucoromycota</taxon>
        <taxon>Glomeromycotina</taxon>
        <taxon>Glomeromycetes</taxon>
        <taxon>Diversisporales</taxon>
        <taxon>Gigasporaceae</taxon>
        <taxon>Gigaspora</taxon>
    </lineage>
</organism>
<dbReference type="InterPro" id="IPR006461">
    <property type="entry name" value="PLAC_motif_containing"/>
</dbReference>
<protein>
    <submittedName>
        <fullName evidence="2">PLAC8-domain-containing protein</fullName>
    </submittedName>
</protein>
<name>A0A8H4A4P1_GIGMA</name>
<gene>
    <name evidence="2" type="ORF">F8M41_008311</name>
</gene>
<keyword evidence="3" id="KW-1185">Reference proteome</keyword>
<dbReference type="PANTHER" id="PTHR15907">
    <property type="entry name" value="DUF614 FAMILY PROTEIN-RELATED"/>
    <property type="match status" value="1"/>
</dbReference>
<comment type="caution">
    <text evidence="2">The sequence shown here is derived from an EMBL/GenBank/DDBJ whole genome shotgun (WGS) entry which is preliminary data.</text>
</comment>
<evidence type="ECO:0000313" key="3">
    <source>
        <dbReference type="Proteomes" id="UP000439903"/>
    </source>
</evidence>
<evidence type="ECO:0000256" key="1">
    <source>
        <dbReference type="SAM" id="MobiDB-lite"/>
    </source>
</evidence>
<dbReference type="Pfam" id="PF04749">
    <property type="entry name" value="PLAC8"/>
    <property type="match status" value="1"/>
</dbReference>
<proteinExistence type="predicted"/>
<dbReference type="Proteomes" id="UP000439903">
    <property type="component" value="Unassembled WGS sequence"/>
</dbReference>
<reference evidence="2 3" key="1">
    <citation type="journal article" date="2019" name="Environ. Microbiol.">
        <title>At the nexus of three kingdoms: the genome of the mycorrhizal fungus Gigaspora margarita provides insights into plant, endobacterial and fungal interactions.</title>
        <authorList>
            <person name="Venice F."/>
            <person name="Ghignone S."/>
            <person name="Salvioli di Fossalunga A."/>
            <person name="Amselem J."/>
            <person name="Novero M."/>
            <person name="Xianan X."/>
            <person name="Sedzielewska Toro K."/>
            <person name="Morin E."/>
            <person name="Lipzen A."/>
            <person name="Grigoriev I.V."/>
            <person name="Henrissat B."/>
            <person name="Martin F.M."/>
            <person name="Bonfante P."/>
        </authorList>
    </citation>
    <scope>NUCLEOTIDE SEQUENCE [LARGE SCALE GENOMIC DNA]</scope>
    <source>
        <strain evidence="2 3">BEG34</strain>
    </source>
</reference>
<feature type="region of interest" description="Disordered" evidence="1">
    <location>
        <begin position="1"/>
        <end position="24"/>
    </location>
</feature>
<feature type="compositionally biased region" description="Polar residues" evidence="1">
    <location>
        <begin position="1"/>
        <end position="15"/>
    </location>
</feature>
<dbReference type="EMBL" id="WTPW01001870">
    <property type="protein sequence ID" value="KAF0409969.1"/>
    <property type="molecule type" value="Genomic_DNA"/>
</dbReference>
<sequence length="130" mass="14072">MSYQGTPQMTTTGAQIVQDKSGGPGGPRQWKFGLFDCCSSCGLCLKSTFCSCITFGETKAKLNNDSSCFCHGLLYGIALYLGVNCIIGGMTRGDIRSRHNIEGSCLGDYCTHMCCPVCALVQEHREVHEN</sequence>